<dbReference type="AlphaFoldDB" id="A0A915A7N7"/>
<evidence type="ECO:0000313" key="3">
    <source>
        <dbReference type="WBParaSite" id="PgR002_g204_t05"/>
    </source>
</evidence>
<feature type="compositionally biased region" description="Polar residues" evidence="1">
    <location>
        <begin position="128"/>
        <end position="152"/>
    </location>
</feature>
<evidence type="ECO:0000256" key="1">
    <source>
        <dbReference type="SAM" id="MobiDB-lite"/>
    </source>
</evidence>
<keyword evidence="2" id="KW-1185">Reference proteome</keyword>
<name>A0A915A7N7_PARUN</name>
<protein>
    <submittedName>
        <fullName evidence="3">Ubiquitin-like protease family profile domain-containing protein</fullName>
    </submittedName>
</protein>
<accession>A0A915A7N7</accession>
<dbReference type="Proteomes" id="UP000887569">
    <property type="component" value="Unplaced"/>
</dbReference>
<dbReference type="WBParaSite" id="PgR002_g204_t05">
    <property type="protein sequence ID" value="PgR002_g204_t05"/>
    <property type="gene ID" value="PgR002_g204"/>
</dbReference>
<feature type="region of interest" description="Disordered" evidence="1">
    <location>
        <begin position="78"/>
        <end position="171"/>
    </location>
</feature>
<evidence type="ECO:0000313" key="2">
    <source>
        <dbReference type="Proteomes" id="UP000887569"/>
    </source>
</evidence>
<organism evidence="2 3">
    <name type="scientific">Parascaris univalens</name>
    <name type="common">Nematode worm</name>
    <dbReference type="NCBI Taxonomy" id="6257"/>
    <lineage>
        <taxon>Eukaryota</taxon>
        <taxon>Metazoa</taxon>
        <taxon>Ecdysozoa</taxon>
        <taxon>Nematoda</taxon>
        <taxon>Chromadorea</taxon>
        <taxon>Rhabditida</taxon>
        <taxon>Spirurina</taxon>
        <taxon>Ascaridomorpha</taxon>
        <taxon>Ascaridoidea</taxon>
        <taxon>Ascarididae</taxon>
        <taxon>Parascaris</taxon>
    </lineage>
</organism>
<reference evidence="3" key="1">
    <citation type="submission" date="2022-11" db="UniProtKB">
        <authorList>
            <consortium name="WormBaseParasite"/>
        </authorList>
    </citation>
    <scope>IDENTIFICATION</scope>
</reference>
<sequence length="171" mass="18754">STASIKIISALRLRADGRSKLIMAKITRDGELIEEGQRRSAGNEMLCTRSTLTIDYTQSDTDSDERITRAKLSEMFASSASSHYGTMMSSRSNLSDESLASRRQCSEFEISESGDEQSIKGNSEDEGQNYSPQASSDATRVNDTPPITNDATDATHREQNHGDISSEEVCM</sequence>
<proteinExistence type="predicted"/>
<feature type="compositionally biased region" description="Polar residues" evidence="1">
    <location>
        <begin position="78"/>
        <end position="103"/>
    </location>
</feature>